<evidence type="ECO:0000256" key="1">
    <source>
        <dbReference type="SAM" id="Phobius"/>
    </source>
</evidence>
<proteinExistence type="predicted"/>
<accession>X6MR61</accession>
<keyword evidence="1" id="KW-1133">Transmembrane helix</keyword>
<organism evidence="2 3">
    <name type="scientific">Reticulomyxa filosa</name>
    <dbReference type="NCBI Taxonomy" id="46433"/>
    <lineage>
        <taxon>Eukaryota</taxon>
        <taxon>Sar</taxon>
        <taxon>Rhizaria</taxon>
        <taxon>Retaria</taxon>
        <taxon>Foraminifera</taxon>
        <taxon>Monothalamids</taxon>
        <taxon>Reticulomyxidae</taxon>
        <taxon>Reticulomyxa</taxon>
    </lineage>
</organism>
<gene>
    <name evidence="2" type="ORF">RFI_21465</name>
</gene>
<feature type="transmembrane region" description="Helical" evidence="1">
    <location>
        <begin position="12"/>
        <end position="36"/>
    </location>
</feature>
<name>X6MR61_RETFI</name>
<evidence type="ECO:0000313" key="2">
    <source>
        <dbReference type="EMBL" id="ETO15902.1"/>
    </source>
</evidence>
<sequence length="371" mass="41244">MVMKSVLVIFDKLWIVQLLLSAIVALVIVLVLSITLEISHIEDVIYVREEIFLQVLCLLSVFVMYVLIIVLTMRWNGNISDQLSDFAVLRNVLSAILPCISLLLAKIIPTNTPAATTTAPPLSSSSSPPLPTTVATKVIQKPSSKPSFFHRKNPYQELQESTPTLGATPVHTVTIIKSTPDHLDNEMEPVRLSLPPSSSNPLVSTSATTTYNNSADPSTISNHPNATNATNANASTNPSTNASYVAMSDTIASANLMLNSSSNANAKANANTNTIANVNENTQLNDDEKNEAMNESNLTFKERFRFTFRPRTTNAQSYTIIRIIQDYMGKKKTNCQQQTVSTQQKIYRLQWSLNFFIFLFFKKKKKYIYNK</sequence>
<feature type="transmembrane region" description="Helical" evidence="1">
    <location>
        <begin position="51"/>
        <end position="75"/>
    </location>
</feature>
<keyword evidence="3" id="KW-1185">Reference proteome</keyword>
<dbReference type="Proteomes" id="UP000023152">
    <property type="component" value="Unassembled WGS sequence"/>
</dbReference>
<protein>
    <submittedName>
        <fullName evidence="2">Uncharacterized protein</fullName>
    </submittedName>
</protein>
<keyword evidence="1" id="KW-0472">Membrane</keyword>
<dbReference type="EMBL" id="ASPP01018710">
    <property type="protein sequence ID" value="ETO15902.1"/>
    <property type="molecule type" value="Genomic_DNA"/>
</dbReference>
<dbReference type="AlphaFoldDB" id="X6MR61"/>
<reference evidence="2 3" key="1">
    <citation type="journal article" date="2013" name="Curr. Biol.">
        <title>The Genome of the Foraminiferan Reticulomyxa filosa.</title>
        <authorList>
            <person name="Glockner G."/>
            <person name="Hulsmann N."/>
            <person name="Schleicher M."/>
            <person name="Noegel A.A."/>
            <person name="Eichinger L."/>
            <person name="Gallinger C."/>
            <person name="Pawlowski J."/>
            <person name="Sierra R."/>
            <person name="Euteneuer U."/>
            <person name="Pillet L."/>
            <person name="Moustafa A."/>
            <person name="Platzer M."/>
            <person name="Groth M."/>
            <person name="Szafranski K."/>
            <person name="Schliwa M."/>
        </authorList>
    </citation>
    <scope>NUCLEOTIDE SEQUENCE [LARGE SCALE GENOMIC DNA]</scope>
</reference>
<evidence type="ECO:0000313" key="3">
    <source>
        <dbReference type="Proteomes" id="UP000023152"/>
    </source>
</evidence>
<keyword evidence="1" id="KW-0812">Transmembrane</keyword>
<comment type="caution">
    <text evidence="2">The sequence shown here is derived from an EMBL/GenBank/DDBJ whole genome shotgun (WGS) entry which is preliminary data.</text>
</comment>